<dbReference type="GO" id="GO:0016020">
    <property type="term" value="C:membrane"/>
    <property type="evidence" value="ECO:0007669"/>
    <property type="project" value="UniProtKB-SubCell"/>
</dbReference>
<keyword evidence="2" id="KW-0812">Transmembrane</keyword>
<name>A0ABD4Z0C5_9BURK</name>
<evidence type="ECO:0000259" key="5">
    <source>
        <dbReference type="Pfam" id="PF04335"/>
    </source>
</evidence>
<evidence type="ECO:0000256" key="3">
    <source>
        <dbReference type="ARBA" id="ARBA00022989"/>
    </source>
</evidence>
<keyword evidence="3" id="KW-1133">Transmembrane helix</keyword>
<dbReference type="Gene3D" id="3.10.450.230">
    <property type="entry name" value="VirB8 protein"/>
    <property type="match status" value="1"/>
</dbReference>
<dbReference type="EMBL" id="JAOBZK010000040">
    <property type="protein sequence ID" value="MDH1180878.1"/>
    <property type="molecule type" value="Genomic_DNA"/>
</dbReference>
<dbReference type="RefSeq" id="WP_279991835.1">
    <property type="nucleotide sequence ID" value="NZ_JAOBZK010000040.1"/>
</dbReference>
<evidence type="ECO:0000256" key="4">
    <source>
        <dbReference type="ARBA" id="ARBA00023136"/>
    </source>
</evidence>
<reference evidence="6 7" key="1">
    <citation type="submission" date="2022-09" db="EMBL/GenBank/DDBJ databases">
        <title>Intensive care unit water sources are persistently colonized with multi-drug resistant bacteria and are the site of extensive horizontal gene transfer of antibiotic resistance genes.</title>
        <authorList>
            <person name="Diorio-Toth L."/>
        </authorList>
    </citation>
    <scope>NUCLEOTIDE SEQUENCE [LARGE SCALE GENOMIC DNA]</scope>
    <source>
        <strain evidence="6 7">GD03967</strain>
    </source>
</reference>
<keyword evidence="4" id="KW-0472">Membrane</keyword>
<organism evidence="6 7">
    <name type="scientific">Achromobacter mucicolens</name>
    <dbReference type="NCBI Taxonomy" id="1389922"/>
    <lineage>
        <taxon>Bacteria</taxon>
        <taxon>Pseudomonadati</taxon>
        <taxon>Pseudomonadota</taxon>
        <taxon>Betaproteobacteria</taxon>
        <taxon>Burkholderiales</taxon>
        <taxon>Alcaligenaceae</taxon>
        <taxon>Achromobacter</taxon>
    </lineage>
</organism>
<dbReference type="AlphaFoldDB" id="A0ABD4Z0C5"/>
<dbReference type="InterPro" id="IPR035658">
    <property type="entry name" value="TrbF"/>
</dbReference>
<dbReference type="InterPro" id="IPR007430">
    <property type="entry name" value="VirB8"/>
</dbReference>
<dbReference type="CDD" id="cd16425">
    <property type="entry name" value="TrbF"/>
    <property type="match status" value="1"/>
</dbReference>
<evidence type="ECO:0000313" key="6">
    <source>
        <dbReference type="EMBL" id="MDH1180878.1"/>
    </source>
</evidence>
<dbReference type="SUPFAM" id="SSF54427">
    <property type="entry name" value="NTF2-like"/>
    <property type="match status" value="1"/>
</dbReference>
<dbReference type="Proteomes" id="UP001158644">
    <property type="component" value="Unassembled WGS sequence"/>
</dbReference>
<comment type="caution">
    <text evidence="6">The sequence shown here is derived from an EMBL/GenBank/DDBJ whole genome shotgun (WGS) entry which is preliminary data.</text>
</comment>
<protein>
    <submittedName>
        <fullName evidence="6">Conjugal transfer protein TrbF</fullName>
    </submittedName>
</protein>
<evidence type="ECO:0000256" key="2">
    <source>
        <dbReference type="ARBA" id="ARBA00022692"/>
    </source>
</evidence>
<evidence type="ECO:0000256" key="1">
    <source>
        <dbReference type="ARBA" id="ARBA00004167"/>
    </source>
</evidence>
<gene>
    <name evidence="6" type="primary">trbF</name>
    <name evidence="6" type="ORF">N5C72_22585</name>
</gene>
<proteinExistence type="predicted"/>
<dbReference type="NCBIfam" id="NF010446">
    <property type="entry name" value="PRK13872.1"/>
    <property type="match status" value="1"/>
</dbReference>
<sequence length="237" mass="26668">MRFRRPFVKYAATPEPVTPYQKAGQAWDERLGSARVQARNWRLMAFGCLLLAAVSTGDSVWRRTEGTAAIPYLVDIADGEVQSVRKALPLGEPADQDIANQLARFIENVRSLSIDPVVVRKNWLSVYDYTTDRGAAFLNEYAREHEPLKNIGKRSVMVDIVSVVRASEHSFQVQWDEHAYVNGSSAGTERWTAILTIVKQRSRKEEKLRVNPWGIYVDGISWSRQFSANATPGGASR</sequence>
<evidence type="ECO:0000313" key="7">
    <source>
        <dbReference type="Proteomes" id="UP001158644"/>
    </source>
</evidence>
<accession>A0ABD4Z0C5</accession>
<feature type="domain" description="Bacterial virulence protein VirB8" evidence="5">
    <location>
        <begin position="22"/>
        <end position="224"/>
    </location>
</feature>
<dbReference type="Pfam" id="PF04335">
    <property type="entry name" value="VirB8"/>
    <property type="match status" value="1"/>
</dbReference>
<comment type="subcellular location">
    <subcellularLocation>
        <location evidence="1">Membrane</location>
        <topology evidence="1">Single-pass membrane protein</topology>
    </subcellularLocation>
</comment>
<dbReference type="InterPro" id="IPR032710">
    <property type="entry name" value="NTF2-like_dom_sf"/>
</dbReference>